<evidence type="ECO:0000313" key="1">
    <source>
        <dbReference type="EMBL" id="RYR66082.1"/>
    </source>
</evidence>
<evidence type="ECO:0000313" key="2">
    <source>
        <dbReference type="Proteomes" id="UP000289738"/>
    </source>
</evidence>
<dbReference type="EMBL" id="SDMP01000003">
    <property type="protein sequence ID" value="RYR66082.1"/>
    <property type="molecule type" value="Genomic_DNA"/>
</dbReference>
<sequence>MIRLSLIQDPGIKRPLKLPPSRRFSPPATFDPVNLMQGASSGTTTRLVNFMKFIPTPGF</sequence>
<reference evidence="1 2" key="1">
    <citation type="submission" date="2019-01" db="EMBL/GenBank/DDBJ databases">
        <title>Sequencing of cultivated peanut Arachis hypogaea provides insights into genome evolution and oil improvement.</title>
        <authorList>
            <person name="Chen X."/>
        </authorList>
    </citation>
    <scope>NUCLEOTIDE SEQUENCE [LARGE SCALE GENOMIC DNA]</scope>
    <source>
        <strain evidence="2">cv. Fuhuasheng</strain>
        <tissue evidence="1">Leaves</tissue>
    </source>
</reference>
<comment type="caution">
    <text evidence="1">The sequence shown here is derived from an EMBL/GenBank/DDBJ whole genome shotgun (WGS) entry which is preliminary data.</text>
</comment>
<gene>
    <name evidence="1" type="ORF">Ahy_A03g012031</name>
</gene>
<organism evidence="1 2">
    <name type="scientific">Arachis hypogaea</name>
    <name type="common">Peanut</name>
    <dbReference type="NCBI Taxonomy" id="3818"/>
    <lineage>
        <taxon>Eukaryota</taxon>
        <taxon>Viridiplantae</taxon>
        <taxon>Streptophyta</taxon>
        <taxon>Embryophyta</taxon>
        <taxon>Tracheophyta</taxon>
        <taxon>Spermatophyta</taxon>
        <taxon>Magnoliopsida</taxon>
        <taxon>eudicotyledons</taxon>
        <taxon>Gunneridae</taxon>
        <taxon>Pentapetalae</taxon>
        <taxon>rosids</taxon>
        <taxon>fabids</taxon>
        <taxon>Fabales</taxon>
        <taxon>Fabaceae</taxon>
        <taxon>Papilionoideae</taxon>
        <taxon>50 kb inversion clade</taxon>
        <taxon>dalbergioids sensu lato</taxon>
        <taxon>Dalbergieae</taxon>
        <taxon>Pterocarpus clade</taxon>
        <taxon>Arachis</taxon>
    </lineage>
</organism>
<dbReference type="Proteomes" id="UP000289738">
    <property type="component" value="Chromosome A03"/>
</dbReference>
<proteinExistence type="predicted"/>
<accession>A0A445DSC2</accession>
<dbReference type="AlphaFoldDB" id="A0A445DSC2"/>
<keyword evidence="2" id="KW-1185">Reference proteome</keyword>
<protein>
    <submittedName>
        <fullName evidence="1">Uncharacterized protein</fullName>
    </submittedName>
</protein>
<name>A0A445DSC2_ARAHY</name>